<dbReference type="PANTHER" id="PTHR31589:SF223">
    <property type="entry name" value="PROTEIN, PUTATIVE (DUF239)-RELATED"/>
    <property type="match status" value="1"/>
</dbReference>
<dbReference type="EMBL" id="CM007367">
    <property type="protein sequence ID" value="OIW08128.1"/>
    <property type="molecule type" value="Genomic_DNA"/>
</dbReference>
<gene>
    <name evidence="2" type="ORF">TanjilG_06671</name>
</gene>
<proteinExistence type="predicted"/>
<accession>A0A1J7H5H2</accession>
<reference evidence="2 3" key="1">
    <citation type="journal article" date="2017" name="Plant Biotechnol. J.">
        <title>A comprehensive draft genome sequence for lupin (Lupinus angustifolius), an emerging health food: insights into plant-microbe interactions and legume evolution.</title>
        <authorList>
            <person name="Hane J.K."/>
            <person name="Ming Y."/>
            <person name="Kamphuis L.G."/>
            <person name="Nelson M.N."/>
            <person name="Garg G."/>
            <person name="Atkins C.A."/>
            <person name="Bayer P.E."/>
            <person name="Bravo A."/>
            <person name="Bringans S."/>
            <person name="Cannon S."/>
            <person name="Edwards D."/>
            <person name="Foley R."/>
            <person name="Gao L.L."/>
            <person name="Harrison M.J."/>
            <person name="Huang W."/>
            <person name="Hurgobin B."/>
            <person name="Li S."/>
            <person name="Liu C.W."/>
            <person name="McGrath A."/>
            <person name="Morahan G."/>
            <person name="Murray J."/>
            <person name="Weller J."/>
            <person name="Jian J."/>
            <person name="Singh K.B."/>
        </authorList>
    </citation>
    <scope>NUCLEOTIDE SEQUENCE [LARGE SCALE GENOMIC DNA]</scope>
    <source>
        <strain evidence="3">cv. Tanjil</strain>
        <tissue evidence="2">Whole plant</tissue>
    </source>
</reference>
<sequence>MPENRNLGYYPGISFSNLAFANLGGWTRMTSTSAGIPSPPMGSGHLPDNNLLQSCYIRQMHFRNDTRKNLGPINYEYVVASTDSPNCFGVQYQGYNDDIQRYSMLFGGPGGDCGE</sequence>
<evidence type="ECO:0000313" key="2">
    <source>
        <dbReference type="EMBL" id="OIW08128.1"/>
    </source>
</evidence>
<feature type="domain" description="Neprosin PEP catalytic" evidence="1">
    <location>
        <begin position="1"/>
        <end position="114"/>
    </location>
</feature>
<dbReference type="InterPro" id="IPR004314">
    <property type="entry name" value="Neprosin"/>
</dbReference>
<name>A0A1J7H5H2_LUPAN</name>
<evidence type="ECO:0000259" key="1">
    <source>
        <dbReference type="PROSITE" id="PS52045"/>
    </source>
</evidence>
<dbReference type="AlphaFoldDB" id="A0A1J7H5H2"/>
<dbReference type="PANTHER" id="PTHR31589">
    <property type="entry name" value="PROTEIN, PUTATIVE (DUF239)-RELATED-RELATED"/>
    <property type="match status" value="1"/>
</dbReference>
<evidence type="ECO:0000313" key="3">
    <source>
        <dbReference type="Proteomes" id="UP000188354"/>
    </source>
</evidence>
<keyword evidence="3" id="KW-1185">Reference proteome</keyword>
<dbReference type="OMA" id="DNIMEAF"/>
<organism evidence="2 3">
    <name type="scientific">Lupinus angustifolius</name>
    <name type="common">Narrow-leaved blue lupine</name>
    <dbReference type="NCBI Taxonomy" id="3871"/>
    <lineage>
        <taxon>Eukaryota</taxon>
        <taxon>Viridiplantae</taxon>
        <taxon>Streptophyta</taxon>
        <taxon>Embryophyta</taxon>
        <taxon>Tracheophyta</taxon>
        <taxon>Spermatophyta</taxon>
        <taxon>Magnoliopsida</taxon>
        <taxon>eudicotyledons</taxon>
        <taxon>Gunneridae</taxon>
        <taxon>Pentapetalae</taxon>
        <taxon>rosids</taxon>
        <taxon>fabids</taxon>
        <taxon>Fabales</taxon>
        <taxon>Fabaceae</taxon>
        <taxon>Papilionoideae</taxon>
        <taxon>50 kb inversion clade</taxon>
        <taxon>genistoids sensu lato</taxon>
        <taxon>core genistoids</taxon>
        <taxon>Genisteae</taxon>
        <taxon>Lupinus</taxon>
    </lineage>
</organism>
<dbReference type="PROSITE" id="PS52045">
    <property type="entry name" value="NEPROSIN_PEP_CD"/>
    <property type="match status" value="1"/>
</dbReference>
<dbReference type="Proteomes" id="UP000188354">
    <property type="component" value="Chromosome LG07"/>
</dbReference>
<dbReference type="Pfam" id="PF03080">
    <property type="entry name" value="Neprosin"/>
    <property type="match status" value="1"/>
</dbReference>
<dbReference type="InterPro" id="IPR053168">
    <property type="entry name" value="Glutamic_endopeptidase"/>
</dbReference>
<dbReference type="Gramene" id="OIW08128">
    <property type="protein sequence ID" value="OIW08128"/>
    <property type="gene ID" value="TanjilG_06671"/>
</dbReference>
<protein>
    <recommendedName>
        <fullName evidence="1">Neprosin PEP catalytic domain-containing protein</fullName>
    </recommendedName>
</protein>